<evidence type="ECO:0000256" key="2">
    <source>
        <dbReference type="ARBA" id="ARBA00023242"/>
    </source>
</evidence>
<name>A0AAW1T0W0_9CHLO</name>
<dbReference type="Proteomes" id="UP001485043">
    <property type="component" value="Unassembled WGS sequence"/>
</dbReference>
<keyword evidence="6" id="KW-1185">Reference proteome</keyword>
<organism evidence="5 6">
    <name type="scientific">Apatococcus fuscideae</name>
    <dbReference type="NCBI Taxonomy" id="2026836"/>
    <lineage>
        <taxon>Eukaryota</taxon>
        <taxon>Viridiplantae</taxon>
        <taxon>Chlorophyta</taxon>
        <taxon>core chlorophytes</taxon>
        <taxon>Trebouxiophyceae</taxon>
        <taxon>Chlorellales</taxon>
        <taxon>Chlorellaceae</taxon>
        <taxon>Apatococcus</taxon>
    </lineage>
</organism>
<feature type="compositionally biased region" description="Basic residues" evidence="3">
    <location>
        <begin position="317"/>
        <end position="330"/>
    </location>
</feature>
<evidence type="ECO:0000256" key="3">
    <source>
        <dbReference type="SAM" id="MobiDB-lite"/>
    </source>
</evidence>
<reference evidence="5 6" key="1">
    <citation type="journal article" date="2024" name="Nat. Commun.">
        <title>Phylogenomics reveals the evolutionary origins of lichenization in chlorophyte algae.</title>
        <authorList>
            <person name="Puginier C."/>
            <person name="Libourel C."/>
            <person name="Otte J."/>
            <person name="Skaloud P."/>
            <person name="Haon M."/>
            <person name="Grisel S."/>
            <person name="Petersen M."/>
            <person name="Berrin J.G."/>
            <person name="Delaux P.M."/>
            <person name="Dal Grande F."/>
            <person name="Keller J."/>
        </authorList>
    </citation>
    <scope>NUCLEOTIDE SEQUENCE [LARGE SCALE GENOMIC DNA]</scope>
    <source>
        <strain evidence="5 6">SAG 2523</strain>
    </source>
</reference>
<dbReference type="InterPro" id="IPR042470">
    <property type="entry name" value="RMI1_N_C_sf"/>
</dbReference>
<feature type="compositionally biased region" description="Polar residues" evidence="3">
    <location>
        <begin position="397"/>
        <end position="418"/>
    </location>
</feature>
<dbReference type="GO" id="GO:0005634">
    <property type="term" value="C:nucleus"/>
    <property type="evidence" value="ECO:0007669"/>
    <property type="project" value="UniProtKB-SubCell"/>
</dbReference>
<gene>
    <name evidence="5" type="ORF">WJX84_010867</name>
</gene>
<comment type="caution">
    <text evidence="5">The sequence shown here is derived from an EMBL/GenBank/DDBJ whole genome shotgun (WGS) entry which is preliminary data.</text>
</comment>
<sequence>MPAQDLATLVAAGWSLSEEEKDLVSRAEEEELSLLELVLSSDLKKIGKASLPDDINRVASTNLKGPCVLQLVAADDVSQPAKGVASGNSSHRLLRLKLTDGRTTCTAVEFKPVSALEPDQLVPGIKVCLTSAAVKLGVVLLDAKSIKVLGGRVDPLAEAWEFQKRFGNIDRPTSQTNPEDQDQPPPFHRFVPGRKGRAPPLMAAPANASPSTPGGTAAPRSPPHQPLPATSTQQGKPAVAPPGMPAAHPAGNSSAHPLQSGRADQVQPSTASKPAEPDAARLVDVPAAGQPIRQHQAAVRERLMPKLAEMDQDGGRRGRGRSRGRGRGRRSRYDDEDDSGAMTLDEFEARQKQGRITGSHGQMTDEQLARQLQEQLDMEDGAHSMPSVHHPPGPSIRDTQVPQGAQDQLQASLQNLFSYDNRADEDDGGGFGGRRGGRGGRRGRGRGRSRRS</sequence>
<evidence type="ECO:0000259" key="4">
    <source>
        <dbReference type="Pfam" id="PF08585"/>
    </source>
</evidence>
<feature type="region of interest" description="Disordered" evidence="3">
    <location>
        <begin position="167"/>
        <end position="452"/>
    </location>
</feature>
<dbReference type="Gene3D" id="2.40.50.770">
    <property type="entry name" value="RecQ-mediated genome instability protein Rmi1, C-terminal domain"/>
    <property type="match status" value="1"/>
</dbReference>
<dbReference type="InterPro" id="IPR013894">
    <property type="entry name" value="RMI1_OB"/>
</dbReference>
<dbReference type="AlphaFoldDB" id="A0AAW1T0W0"/>
<feature type="compositionally biased region" description="Basic residues" evidence="3">
    <location>
        <begin position="435"/>
        <end position="452"/>
    </location>
</feature>
<proteinExistence type="predicted"/>
<evidence type="ECO:0000313" key="6">
    <source>
        <dbReference type="Proteomes" id="UP001485043"/>
    </source>
</evidence>
<dbReference type="Pfam" id="PF08585">
    <property type="entry name" value="RMI1_N_C"/>
    <property type="match status" value="1"/>
</dbReference>
<dbReference type="PANTHER" id="PTHR13681:SF24">
    <property type="entry name" value="TUDOR DOMAIN-CONTAINING PROTEIN 3"/>
    <property type="match status" value="1"/>
</dbReference>
<protein>
    <recommendedName>
        <fullName evidence="4">RecQ mediated genome instability protein 1 OB-fold domain-containing protein</fullName>
    </recommendedName>
</protein>
<comment type="subcellular location">
    <subcellularLocation>
        <location evidence="1">Nucleus</location>
    </subcellularLocation>
</comment>
<feature type="domain" description="RecQ mediated genome instability protein 1 OB-fold" evidence="4">
    <location>
        <begin position="88"/>
        <end position="163"/>
    </location>
</feature>
<feature type="compositionally biased region" description="Polar residues" evidence="3">
    <location>
        <begin position="354"/>
        <end position="374"/>
    </location>
</feature>
<keyword evidence="2" id="KW-0539">Nucleus</keyword>
<evidence type="ECO:0000313" key="5">
    <source>
        <dbReference type="EMBL" id="KAK9863110.1"/>
    </source>
</evidence>
<dbReference type="SMART" id="SM01161">
    <property type="entry name" value="DUF1767"/>
    <property type="match status" value="1"/>
</dbReference>
<dbReference type="EMBL" id="JALJOV010000516">
    <property type="protein sequence ID" value="KAK9863110.1"/>
    <property type="molecule type" value="Genomic_DNA"/>
</dbReference>
<dbReference type="PANTHER" id="PTHR13681">
    <property type="entry name" value="SURVIVAL OF MOTOR NEURON-RELATED-SPLICING FACTOR 30-RELATED"/>
    <property type="match status" value="1"/>
</dbReference>
<evidence type="ECO:0000256" key="1">
    <source>
        <dbReference type="ARBA" id="ARBA00004123"/>
    </source>
</evidence>
<accession>A0AAW1T0W0</accession>